<dbReference type="GeneID" id="9498252"/>
<dbReference type="Gene3D" id="3.20.20.100">
    <property type="entry name" value="NADP-dependent oxidoreductase domain"/>
    <property type="match status" value="1"/>
</dbReference>
<dbReference type="KEGG" id="asc:ASAC_0041"/>
<name>D9PZG1_ACIS3</name>
<organism evidence="3 4">
    <name type="scientific">Acidilobus saccharovorans (strain DSM 16705 / JCM 18335 / VKM B-2471 / 345-15)</name>
    <dbReference type="NCBI Taxonomy" id="666510"/>
    <lineage>
        <taxon>Archaea</taxon>
        <taxon>Thermoproteota</taxon>
        <taxon>Thermoprotei</taxon>
        <taxon>Acidilobales</taxon>
        <taxon>Acidilobaceae</taxon>
        <taxon>Acidilobus</taxon>
    </lineage>
</organism>
<dbReference type="FunFam" id="3.20.20.100:FF:000004">
    <property type="entry name" value="Oxidoreductase, aldo/keto reductase"/>
    <property type="match status" value="1"/>
</dbReference>
<evidence type="ECO:0000259" key="2">
    <source>
        <dbReference type="Pfam" id="PF00248"/>
    </source>
</evidence>
<dbReference type="PANTHER" id="PTHR43364">
    <property type="entry name" value="NADH-SPECIFIC METHYLGLYOXAL REDUCTASE-RELATED"/>
    <property type="match status" value="1"/>
</dbReference>
<gene>
    <name evidence="3" type="ordered locus">ASAC_0041</name>
</gene>
<proteinExistence type="predicted"/>
<dbReference type="FunCoup" id="D9PZG1">
    <property type="interactions" value="36"/>
</dbReference>
<dbReference type="CDD" id="cd19079">
    <property type="entry name" value="AKR_EcYajO-like"/>
    <property type="match status" value="1"/>
</dbReference>
<dbReference type="AlphaFoldDB" id="D9PZG1"/>
<evidence type="ECO:0000313" key="3">
    <source>
        <dbReference type="EMBL" id="ADL18449.1"/>
    </source>
</evidence>
<keyword evidence="1" id="KW-0560">Oxidoreductase</keyword>
<dbReference type="InParanoid" id="D9PZG1"/>
<dbReference type="PANTHER" id="PTHR43364:SF4">
    <property type="entry name" value="NAD(P)-LINKED OXIDOREDUCTASE SUPERFAMILY PROTEIN"/>
    <property type="match status" value="1"/>
</dbReference>
<dbReference type="STRING" id="666510.ASAC_0041"/>
<dbReference type="HOGENOM" id="CLU_023205_2_0_2"/>
<evidence type="ECO:0000313" key="4">
    <source>
        <dbReference type="Proteomes" id="UP000000346"/>
    </source>
</evidence>
<dbReference type="OrthoDB" id="7236at2157"/>
<dbReference type="Pfam" id="PF00248">
    <property type="entry name" value="Aldo_ket_red"/>
    <property type="match status" value="1"/>
</dbReference>
<dbReference type="Proteomes" id="UP000000346">
    <property type="component" value="Chromosome"/>
</dbReference>
<dbReference type="RefSeq" id="WP_013265961.1">
    <property type="nucleotide sequence ID" value="NC_014374.1"/>
</dbReference>
<reference evidence="3 4" key="1">
    <citation type="journal article" date="2010" name="Appl. Environ. Microbiol.">
        <title>The genome sequence of the crenarchaeon Acidilobus saccharovorans supports a new order, Acidilobales, and suggests an important ecological role in terrestrial acidic hot springs.</title>
        <authorList>
            <person name="Mardanov A.V."/>
            <person name="Svetlitchnyi V.A."/>
            <person name="Beletsky A.V."/>
            <person name="Prokofeva M.I."/>
            <person name="Bonch-Osmolovskaya E.A."/>
            <person name="Ravin N.V."/>
            <person name="Skryabin K.G."/>
        </authorList>
    </citation>
    <scope>NUCLEOTIDE SEQUENCE [LARGE SCALE GENOMIC DNA]</scope>
    <source>
        <strain evidence="4">DSM 16705 / JCM 18335 / VKM B-2471 / 345-15</strain>
    </source>
</reference>
<dbReference type="EMBL" id="CP001742">
    <property type="protein sequence ID" value="ADL18449.1"/>
    <property type="molecule type" value="Genomic_DNA"/>
</dbReference>
<accession>D9PZG1</accession>
<dbReference type="GO" id="GO:0016491">
    <property type="term" value="F:oxidoreductase activity"/>
    <property type="evidence" value="ECO:0007669"/>
    <property type="project" value="UniProtKB-KW"/>
</dbReference>
<keyword evidence="4" id="KW-1185">Reference proteome</keyword>
<dbReference type="InterPro" id="IPR050523">
    <property type="entry name" value="AKR_Detox_Biosynth"/>
</dbReference>
<dbReference type="PRINTS" id="PR00069">
    <property type="entry name" value="ALDKETRDTASE"/>
</dbReference>
<evidence type="ECO:0000256" key="1">
    <source>
        <dbReference type="ARBA" id="ARBA00023002"/>
    </source>
</evidence>
<protein>
    <submittedName>
        <fullName evidence="3">Predicted oxidoreductase</fullName>
    </submittedName>
</protein>
<sequence length="344" mass="38842">MIYVRLGWSGVKVSRLCLGTWHLPPSRQVDEFGVLKVDEEEALKAMRRAYDLGVNFIDTANRYHGIMQPVDLNHVGNSERVVGKFLATVDRESIVLATKVRGQMAAWPNGEGLSRKHIMWQARESLRRLGTDHIDLYQLHWPDPDTPKLETLRALQDLVRMGLVNYTGISNHPAHDVVEFLELADRVGVDRFVTMQELYNILERGIERDGRLEVAKRYGLAVMVYSPLAQGVLTGKYYDFKENRWAVPELSRASITDEIRRRYFSDRTAAVLKAMKEVADSKGITMAQLALAWVIKRSEQLGVTLIPITSATKASHIDEAVEALSVSLKDDDMKAIDEALQGRG</sequence>
<dbReference type="SUPFAM" id="SSF51430">
    <property type="entry name" value="NAD(P)-linked oxidoreductase"/>
    <property type="match status" value="1"/>
</dbReference>
<feature type="domain" description="NADP-dependent oxidoreductase" evidence="2">
    <location>
        <begin position="15"/>
        <end position="340"/>
    </location>
</feature>
<dbReference type="eggNOG" id="arCOG01617">
    <property type="taxonomic scope" value="Archaea"/>
</dbReference>
<dbReference type="InterPro" id="IPR036812">
    <property type="entry name" value="NAD(P)_OxRdtase_dom_sf"/>
</dbReference>
<dbReference type="InterPro" id="IPR020471">
    <property type="entry name" value="AKR"/>
</dbReference>
<dbReference type="GO" id="GO:0005829">
    <property type="term" value="C:cytosol"/>
    <property type="evidence" value="ECO:0007669"/>
    <property type="project" value="UniProtKB-ARBA"/>
</dbReference>
<dbReference type="InterPro" id="IPR023210">
    <property type="entry name" value="NADP_OxRdtase_dom"/>
</dbReference>